<dbReference type="SUPFAM" id="SSF51197">
    <property type="entry name" value="Clavaminate synthase-like"/>
    <property type="match status" value="1"/>
</dbReference>
<proteinExistence type="inferred from homology"/>
<organism evidence="6">
    <name type="scientific">Araucaria cunninghamii</name>
    <name type="common">Hoop pine</name>
    <name type="synonym">Moreton Bay pine</name>
    <dbReference type="NCBI Taxonomy" id="56994"/>
    <lineage>
        <taxon>Eukaryota</taxon>
        <taxon>Viridiplantae</taxon>
        <taxon>Streptophyta</taxon>
        <taxon>Embryophyta</taxon>
        <taxon>Tracheophyta</taxon>
        <taxon>Spermatophyta</taxon>
        <taxon>Pinopsida</taxon>
        <taxon>Pinidae</taxon>
        <taxon>Conifers II</taxon>
        <taxon>Araucariales</taxon>
        <taxon>Araucariaceae</taxon>
        <taxon>Araucaria</taxon>
    </lineage>
</organism>
<evidence type="ECO:0000256" key="1">
    <source>
        <dbReference type="ARBA" id="ARBA00008056"/>
    </source>
</evidence>
<dbReference type="Pfam" id="PF14226">
    <property type="entry name" value="DIOX_N"/>
    <property type="match status" value="1"/>
</dbReference>
<dbReference type="FunFam" id="2.60.120.330:FF:000079">
    <property type="entry name" value="Protein SRG1"/>
    <property type="match status" value="1"/>
</dbReference>
<protein>
    <recommendedName>
        <fullName evidence="5">Fe2OG dioxygenase domain-containing protein</fullName>
    </recommendedName>
</protein>
<dbReference type="EMBL" id="GCKF01046776">
    <property type="protein sequence ID" value="JAG93461.1"/>
    <property type="molecule type" value="Transcribed_RNA"/>
</dbReference>
<evidence type="ECO:0000259" key="5">
    <source>
        <dbReference type="PROSITE" id="PS51471"/>
    </source>
</evidence>
<keyword evidence="2 4" id="KW-0479">Metal-binding</keyword>
<dbReference type="InterPro" id="IPR026992">
    <property type="entry name" value="DIOX_N"/>
</dbReference>
<dbReference type="PANTHER" id="PTHR47991">
    <property type="entry name" value="OXOGLUTARATE/IRON-DEPENDENT DIOXYGENASE"/>
    <property type="match status" value="1"/>
</dbReference>
<dbReference type="PROSITE" id="PS51471">
    <property type="entry name" value="FE2OG_OXY"/>
    <property type="match status" value="1"/>
</dbReference>
<evidence type="ECO:0000256" key="3">
    <source>
        <dbReference type="ARBA" id="ARBA00023004"/>
    </source>
</evidence>
<accession>A0A0D6QSR2</accession>
<feature type="domain" description="Fe2OG dioxygenase" evidence="5">
    <location>
        <begin position="195"/>
        <end position="296"/>
    </location>
</feature>
<name>A0A0D6QSR2_ARACU</name>
<dbReference type="InterPro" id="IPR005123">
    <property type="entry name" value="Oxoglu/Fe-dep_dioxygenase_dom"/>
</dbReference>
<evidence type="ECO:0000313" key="6">
    <source>
        <dbReference type="EMBL" id="JAG93461.1"/>
    </source>
</evidence>
<sequence>MEKAASVRVQSLAESGIQTVPLQYVRPLEPSHAGDSQVPVIDLQGLSIDHLKEKTISEISCAAENWGFFQIVNHGIPDSLISRVQAVGKAFFDLPLHEKELYRNNEDAGNPVGYGSKVGYTADAKLDWGDYYYNVVWPPSKRDMTKWPKRPSDFTEVMDEYGKEICNLWKRLMQVLSRGLGLEDENVLNERMGGEGNDIHIRMNYYPPCPQPELVLGLSPHSDPNALTILLHDQTPGLQIYKDGAWLHVQSVPGALVVNIADQLEILSNGKYKSVLHRSLVHKDRSRMSWAMFCAPQPEAIISPLKELIDDLHPPLYGASSLEDYKKKFFTKGLDGKGHVHQLKHSSASH</sequence>
<dbReference type="InterPro" id="IPR050295">
    <property type="entry name" value="Plant_2OG-oxidoreductases"/>
</dbReference>
<evidence type="ECO:0000256" key="2">
    <source>
        <dbReference type="ARBA" id="ARBA00022723"/>
    </source>
</evidence>
<dbReference type="Gene3D" id="2.60.120.330">
    <property type="entry name" value="B-lactam Antibiotic, Isopenicillin N Synthase, Chain"/>
    <property type="match status" value="1"/>
</dbReference>
<reference evidence="6" key="1">
    <citation type="submission" date="2015-03" db="EMBL/GenBank/DDBJ databases">
        <title>A transcriptome of Araucaria cunninghamii, an australian fine timber species.</title>
        <authorList>
            <person name="Jing Yi C.J.Y."/>
            <person name="Yin San L.Y.S."/>
            <person name="Abdul Karim S.S."/>
            <person name="Wan Azmi N.N."/>
            <person name="Hercus R.R."/>
            <person name="Croft L.L."/>
        </authorList>
    </citation>
    <scope>NUCLEOTIDE SEQUENCE</scope>
    <source>
        <strain evidence="6">MI0301</strain>
        <tissue evidence="6">Leaf</tissue>
    </source>
</reference>
<dbReference type="InterPro" id="IPR044861">
    <property type="entry name" value="IPNS-like_FE2OG_OXY"/>
</dbReference>
<dbReference type="AlphaFoldDB" id="A0A0D6QSR2"/>
<keyword evidence="3 4" id="KW-0408">Iron</keyword>
<dbReference type="InterPro" id="IPR027443">
    <property type="entry name" value="IPNS-like_sf"/>
</dbReference>
<dbReference type="GO" id="GO:0046872">
    <property type="term" value="F:metal ion binding"/>
    <property type="evidence" value="ECO:0007669"/>
    <property type="project" value="UniProtKB-KW"/>
</dbReference>
<keyword evidence="4" id="KW-0560">Oxidoreductase</keyword>
<evidence type="ECO:0000256" key="4">
    <source>
        <dbReference type="RuleBase" id="RU003682"/>
    </source>
</evidence>
<dbReference type="Pfam" id="PF03171">
    <property type="entry name" value="2OG-FeII_Oxy"/>
    <property type="match status" value="1"/>
</dbReference>
<comment type="similarity">
    <text evidence="1 4">Belongs to the iron/ascorbate-dependent oxidoreductase family.</text>
</comment>
<dbReference type="GO" id="GO:0016491">
    <property type="term" value="F:oxidoreductase activity"/>
    <property type="evidence" value="ECO:0007669"/>
    <property type="project" value="UniProtKB-KW"/>
</dbReference>